<accession>G0LJJ2</accession>
<evidence type="ECO:0000313" key="2">
    <source>
        <dbReference type="Proteomes" id="UP000007954"/>
    </source>
</evidence>
<name>G0LJJ2_HALWC</name>
<dbReference type="HOGENOM" id="CLU_027128_1_1_2"/>
<dbReference type="OrthoDB" id="200499at2157"/>
<dbReference type="KEGG" id="hwc:Hqrw_3141"/>
<dbReference type="Proteomes" id="UP000007954">
    <property type="component" value="Chromosome"/>
</dbReference>
<dbReference type="Gene3D" id="3.40.50.2300">
    <property type="match status" value="2"/>
</dbReference>
<dbReference type="RefSeq" id="WP_014556422.1">
    <property type="nucleotide sequence ID" value="NC_017459.1"/>
</dbReference>
<dbReference type="Pfam" id="PF13433">
    <property type="entry name" value="Peripla_BP_5"/>
    <property type="match status" value="1"/>
</dbReference>
<dbReference type="EMBL" id="FR746099">
    <property type="protein sequence ID" value="CCC40926.1"/>
    <property type="molecule type" value="Genomic_DNA"/>
</dbReference>
<dbReference type="CDD" id="cd06331">
    <property type="entry name" value="PBP1_AmiC-like"/>
    <property type="match status" value="1"/>
</dbReference>
<evidence type="ECO:0000313" key="1">
    <source>
        <dbReference type="EMBL" id="CCC40926.1"/>
    </source>
</evidence>
<dbReference type="PANTHER" id="PTHR47628:SF1">
    <property type="entry name" value="ALIPHATIC AMIDASE EXPRESSION-REGULATING PROTEIN"/>
    <property type="match status" value="1"/>
</dbReference>
<dbReference type="GO" id="GO:0006865">
    <property type="term" value="P:amino acid transport"/>
    <property type="evidence" value="ECO:0007669"/>
    <property type="project" value="InterPro"/>
</dbReference>
<sequence length="436" mass="46923">MAQDSADSEFGNDKNITKNDKFINRRKFIQVAGASTAVSVAGCLGGGDGGGSSGSLTFGALYALSGSIEVIGRPMMNSTELAVSQLNANGGINGQEVEFVKRDNGSDPATGIEESRALINDDNADIVFGAYTSAMRDAVTDTYVQNEVPFFYPTLYEGSVCNAIGDSVVVPKENLQWLFFNNAVPKQQIKPYIPWLIENKDVKDFYLIGNDYIWPRTTNTILKDFISENNANVVGENYVPLAFTDWGTELQAIADADPDIVYFTTVGDSQVAMIQQAASLGLTEDTVFAGNIMSEQEARAAGDAADGIYTSAPYFINVDTPENEEYINSYREEYGDDTTPNFVSEAAYWSVLMTANAIEQAGGADGPAGVRDALETEVTMQAPQGEVTMDPGTHHSVLQSRVGQFNAESGQFEVVEEFGQIDPAGISVQDGCLDVN</sequence>
<organism evidence="1 2">
    <name type="scientific">Haloquadratum walsbyi (strain DSM 16854 / JCM 12705 / C23)</name>
    <dbReference type="NCBI Taxonomy" id="768065"/>
    <lineage>
        <taxon>Archaea</taxon>
        <taxon>Methanobacteriati</taxon>
        <taxon>Methanobacteriota</taxon>
        <taxon>Stenosarchaea group</taxon>
        <taxon>Halobacteria</taxon>
        <taxon>Halobacteriales</taxon>
        <taxon>Haloferacaceae</taxon>
        <taxon>Haloquadratum</taxon>
    </lineage>
</organism>
<protein>
    <submittedName>
        <fullName evidence="1">ABC-type transport system periplasmic substrate-binding protein</fullName>
    </submittedName>
</protein>
<dbReference type="AlphaFoldDB" id="G0LJJ2"/>
<dbReference type="PANTHER" id="PTHR47628">
    <property type="match status" value="1"/>
</dbReference>
<proteinExistence type="predicted"/>
<dbReference type="SUPFAM" id="SSF53822">
    <property type="entry name" value="Periplasmic binding protein-like I"/>
    <property type="match status" value="1"/>
</dbReference>
<gene>
    <name evidence="1" type="ordered locus">Hqrw_3141</name>
</gene>
<dbReference type="PRINTS" id="PR00337">
    <property type="entry name" value="LEUILEVALBP"/>
</dbReference>
<dbReference type="InterPro" id="IPR028082">
    <property type="entry name" value="Peripla_BP_I"/>
</dbReference>
<dbReference type="GeneID" id="12447936"/>
<dbReference type="InterPro" id="IPR000709">
    <property type="entry name" value="Leu_Ile_Val-bd"/>
</dbReference>
<reference evidence="1 2" key="1">
    <citation type="journal article" date="2011" name="PLoS ONE">
        <title>Haloquadratum walsbyi: limited diversity in a global pond.</title>
        <authorList>
            <person name="Dyall-Smith M."/>
            <person name="Pfeiffer F."/>
            <person name="Klee K."/>
            <person name="Palm P."/>
            <person name="Gross K."/>
            <person name="Schuster S.C."/>
            <person name="Rampp M."/>
            <person name="Oesterhelt D."/>
        </authorList>
    </citation>
    <scope>NUCLEOTIDE SEQUENCE [LARGE SCALE GENOMIC DNA]</scope>
    <source>
        <strain evidence="2">DSM 16854 / JCM 12705 / C23</strain>
    </source>
</reference>